<dbReference type="SUPFAM" id="SSF53335">
    <property type="entry name" value="S-adenosyl-L-methionine-dependent methyltransferases"/>
    <property type="match status" value="1"/>
</dbReference>
<evidence type="ECO:0000313" key="2">
    <source>
        <dbReference type="EMBL" id="QOV35649.1"/>
    </source>
</evidence>
<dbReference type="AlphaFoldDB" id="A0A7M2SHZ5"/>
<dbReference type="InterPro" id="IPR029063">
    <property type="entry name" value="SAM-dependent_MTases_sf"/>
</dbReference>
<dbReference type="GO" id="GO:0032259">
    <property type="term" value="P:methylation"/>
    <property type="evidence" value="ECO:0007669"/>
    <property type="project" value="UniProtKB-KW"/>
</dbReference>
<keyword evidence="3" id="KW-1185">Reference proteome</keyword>
<feature type="domain" description="Methyltransferase type 11" evidence="1">
    <location>
        <begin position="64"/>
        <end position="151"/>
    </location>
</feature>
<dbReference type="Proteomes" id="UP000594205">
    <property type="component" value="Chromosome"/>
</dbReference>
<name>A0A7M2SHZ5_9ACTN</name>
<sequence>MTEFPAAAHDAAVTDRDRLAGSAYRSDRDLAARQALYQWQTPRYDLPGMVAERLRGVRGRGRVVDVGCGNGKFIRRLRQDRPDLDLLGLDISPGILAGVPGPVAVAEAGRLPLATGSVDAALAMHMLYHVPDIPHAVRELSRVLSPDGLVIASTNSARDKAELHDLWRRAAGDVLGVGRGPARVPLSARFDLEQAPSLLGEEFGRVETIDLSGTVAVHDPGPVIAYLASYRAWADQYDVPFAATVERARAILDEHIARHGVFEVRCRAGIVVCRR</sequence>
<dbReference type="PANTHER" id="PTHR43591">
    <property type="entry name" value="METHYLTRANSFERASE"/>
    <property type="match status" value="1"/>
</dbReference>
<evidence type="ECO:0000313" key="3">
    <source>
        <dbReference type="Proteomes" id="UP000594205"/>
    </source>
</evidence>
<protein>
    <submittedName>
        <fullName evidence="2">Class I SAM-dependent methyltransferase</fullName>
    </submittedName>
</protein>
<dbReference type="InterPro" id="IPR013216">
    <property type="entry name" value="Methyltransf_11"/>
</dbReference>
<keyword evidence="2" id="KW-0808">Transferase</keyword>
<keyword evidence="2" id="KW-0489">Methyltransferase</keyword>
<evidence type="ECO:0000259" key="1">
    <source>
        <dbReference type="Pfam" id="PF08241"/>
    </source>
</evidence>
<dbReference type="GO" id="GO:0008757">
    <property type="term" value="F:S-adenosylmethionine-dependent methyltransferase activity"/>
    <property type="evidence" value="ECO:0007669"/>
    <property type="project" value="InterPro"/>
</dbReference>
<dbReference type="RefSeq" id="WP_194040819.1">
    <property type="nucleotide sequence ID" value="NZ_CP063373.1"/>
</dbReference>
<proteinExistence type="predicted"/>
<accession>A0A7M2SHZ5</accession>
<dbReference type="Pfam" id="PF08241">
    <property type="entry name" value="Methyltransf_11"/>
    <property type="match status" value="1"/>
</dbReference>
<gene>
    <name evidence="2" type="ORF">IM697_37280</name>
</gene>
<dbReference type="Gene3D" id="3.40.50.150">
    <property type="entry name" value="Vaccinia Virus protein VP39"/>
    <property type="match status" value="1"/>
</dbReference>
<reference evidence="2 3" key="1">
    <citation type="submission" date="2020-10" db="EMBL/GenBank/DDBJ databases">
        <title>Streptomyces ferrugineus complate genome analysis.</title>
        <authorList>
            <person name="Anwar N."/>
        </authorList>
    </citation>
    <scope>NUCLEOTIDE SEQUENCE [LARGE SCALE GENOMIC DNA]</scope>
    <source>
        <strain evidence="2 3">CCTCC AA2014009</strain>
    </source>
</reference>
<dbReference type="KEGG" id="sfeu:IM697_37280"/>
<organism evidence="2 3">
    <name type="scientific">Streptomyces ferrugineus</name>
    <dbReference type="NCBI Taxonomy" id="1413221"/>
    <lineage>
        <taxon>Bacteria</taxon>
        <taxon>Bacillati</taxon>
        <taxon>Actinomycetota</taxon>
        <taxon>Actinomycetes</taxon>
        <taxon>Kitasatosporales</taxon>
        <taxon>Streptomycetaceae</taxon>
        <taxon>Streptomyces</taxon>
    </lineage>
</organism>
<dbReference type="EMBL" id="CP063373">
    <property type="protein sequence ID" value="QOV35649.1"/>
    <property type="molecule type" value="Genomic_DNA"/>
</dbReference>